<feature type="domain" description="Peripheral subunit-binding (PSBD)" evidence="3">
    <location>
        <begin position="24"/>
        <end position="61"/>
    </location>
</feature>
<evidence type="ECO:0000259" key="3">
    <source>
        <dbReference type="PROSITE" id="PS51826"/>
    </source>
</evidence>
<evidence type="ECO:0000256" key="1">
    <source>
        <dbReference type="ARBA" id="ARBA00007317"/>
    </source>
</evidence>
<feature type="compositionally biased region" description="Low complexity" evidence="2">
    <location>
        <begin position="80"/>
        <end position="95"/>
    </location>
</feature>
<feature type="region of interest" description="Disordered" evidence="2">
    <location>
        <begin position="76"/>
        <end position="95"/>
    </location>
</feature>
<dbReference type="Pfam" id="PF02817">
    <property type="entry name" value="E3_binding"/>
    <property type="match status" value="1"/>
</dbReference>
<dbReference type="PROSITE" id="PS51826">
    <property type="entry name" value="PSBD"/>
    <property type="match status" value="1"/>
</dbReference>
<dbReference type="Gene3D" id="4.10.320.10">
    <property type="entry name" value="E3-binding domain"/>
    <property type="match status" value="1"/>
</dbReference>
<evidence type="ECO:0000313" key="4">
    <source>
        <dbReference type="EMBL" id="PIO63184.1"/>
    </source>
</evidence>
<proteinExistence type="inferred from homology"/>
<protein>
    <submittedName>
        <fullName evidence="4">E3 binding domain protein</fullName>
    </submittedName>
</protein>
<comment type="similarity">
    <text evidence="1">Belongs to the 2-oxoacid dehydrogenase family.</text>
</comment>
<dbReference type="Proteomes" id="UP000230423">
    <property type="component" value="Unassembled WGS sequence"/>
</dbReference>
<gene>
    <name evidence="4" type="ORF">TELCIR_15228</name>
</gene>
<dbReference type="OrthoDB" id="537444at2759"/>
<evidence type="ECO:0000256" key="2">
    <source>
        <dbReference type="SAM" id="MobiDB-lite"/>
    </source>
</evidence>
<dbReference type="AlphaFoldDB" id="A0A2G9TYZ3"/>
<dbReference type="SUPFAM" id="SSF47005">
    <property type="entry name" value="Peripheral subunit-binding domain of 2-oxo acid dehydrogenase complex"/>
    <property type="match status" value="1"/>
</dbReference>
<dbReference type="GO" id="GO:0016746">
    <property type="term" value="F:acyltransferase activity"/>
    <property type="evidence" value="ECO:0007669"/>
    <property type="project" value="InterPro"/>
</dbReference>
<dbReference type="InterPro" id="IPR036625">
    <property type="entry name" value="E3-bd_dom_sf"/>
</dbReference>
<accession>A0A2G9TYZ3</accession>
<dbReference type="InterPro" id="IPR004167">
    <property type="entry name" value="PSBD"/>
</dbReference>
<keyword evidence="5" id="KW-1185">Reference proteome</keyword>
<reference evidence="4 5" key="1">
    <citation type="submission" date="2015-09" db="EMBL/GenBank/DDBJ databases">
        <title>Draft genome of the parasitic nematode Teladorsagia circumcincta isolate WARC Sus (inbred).</title>
        <authorList>
            <person name="Mitreva M."/>
        </authorList>
    </citation>
    <scope>NUCLEOTIDE SEQUENCE [LARGE SCALE GENOMIC DNA]</scope>
    <source>
        <strain evidence="4 5">S</strain>
    </source>
</reference>
<organism evidence="4 5">
    <name type="scientific">Teladorsagia circumcincta</name>
    <name type="common">Brown stomach worm</name>
    <name type="synonym">Ostertagia circumcincta</name>
    <dbReference type="NCBI Taxonomy" id="45464"/>
    <lineage>
        <taxon>Eukaryota</taxon>
        <taxon>Metazoa</taxon>
        <taxon>Ecdysozoa</taxon>
        <taxon>Nematoda</taxon>
        <taxon>Chromadorea</taxon>
        <taxon>Rhabditida</taxon>
        <taxon>Rhabditina</taxon>
        <taxon>Rhabditomorpha</taxon>
        <taxon>Strongyloidea</taxon>
        <taxon>Trichostrongylidae</taxon>
        <taxon>Teladorsagia</taxon>
    </lineage>
</organism>
<name>A0A2G9TYZ3_TELCI</name>
<dbReference type="EMBL" id="KZ351190">
    <property type="protein sequence ID" value="PIO63184.1"/>
    <property type="molecule type" value="Genomic_DNA"/>
</dbReference>
<evidence type="ECO:0000313" key="5">
    <source>
        <dbReference type="Proteomes" id="UP000230423"/>
    </source>
</evidence>
<sequence>MLLTRAATASVRGLTTASHPPSGLCGPAVRLLMLQYGVDQKDVKATGPKGNIMKSDVLGLIKASGLKPVVISVAPPPEPAAAAPSSGPSAAQKAPAKVRFIPSLRLSGWGRVQ</sequence>